<evidence type="ECO:0000313" key="5">
    <source>
        <dbReference type="Proteomes" id="UP001056500"/>
    </source>
</evidence>
<evidence type="ECO:0000256" key="2">
    <source>
        <dbReference type="SAM" id="Phobius"/>
    </source>
</evidence>
<proteinExistence type="predicted"/>
<feature type="compositionally biased region" description="Polar residues" evidence="1">
    <location>
        <begin position="564"/>
        <end position="573"/>
    </location>
</feature>
<protein>
    <submittedName>
        <fullName evidence="4">SH3 domain-containing protein</fullName>
    </submittedName>
</protein>
<accession>A0ABY4WIA4</accession>
<evidence type="ECO:0000313" key="4">
    <source>
        <dbReference type="EMBL" id="USG65575.1"/>
    </source>
</evidence>
<name>A0ABY4WIA4_9BACL</name>
<evidence type="ECO:0000259" key="3">
    <source>
        <dbReference type="Pfam" id="PF08239"/>
    </source>
</evidence>
<dbReference type="InterPro" id="IPR003646">
    <property type="entry name" value="SH3-like_bac-type"/>
</dbReference>
<keyword evidence="2" id="KW-0812">Transmembrane</keyword>
<feature type="domain" description="SH3b" evidence="3">
    <location>
        <begin position="573"/>
        <end position="618"/>
    </location>
</feature>
<evidence type="ECO:0000256" key="1">
    <source>
        <dbReference type="SAM" id="MobiDB-lite"/>
    </source>
</evidence>
<feature type="transmembrane region" description="Helical" evidence="2">
    <location>
        <begin position="15"/>
        <end position="36"/>
    </location>
</feature>
<sequence>MLVSSYRKSLWIRNILLVFFVIGLLASFWKIGWSVYKMSLYEKARKYYEASNLLLAEETYARAHEISSIRYGDEVWSQSLSALTTIRLELEALSRKAAAASQTGDDAGMLSVYESYHALVKKVEQQQVAESSSFFQKISSRLALEKQVDDYFLQVKEQAKSGLEQNLAKKRYQDEHFFATLLAIPDEFYGDAEKKNRELTRLFRSYDQAKFKDWTDSADFSEVVASTADSLRTYKRLNLQADWLVSLLEGYAAKELRSVIRQDDVEAFVSLAKSYRQIQDVLPRNSGTLDDIDRHLRTRMRQAEQYAAKQDYDKAIELYRQLSPLQDTTTYIAAVESNWADQEPTRLLREKYPEKSFRFVRSGEELWRTEVYAIGLSDEDNPILYLAAKMPDGEVRYLEHPIRTAGKPVRLSLSEELGQKEAPLILLEAKGRERAYQYVGYRVDMLRSALVKRFEIEGDRFSAESPEEIIIGNPAGEEEKTIASYRLEEEGLVYAGKLDEGIPDWNNAEQDPPSEAGNDERPRDAQQNSPSDQNSDHAQAEGGTDKTGSSTPYVPAEGPPPDIVNQTEPNTITMYAGPGQQYGEVGQIPWPAKGSVKVVAEADGWFQVQYEGKKGWINRVP</sequence>
<feature type="region of interest" description="Disordered" evidence="1">
    <location>
        <begin position="501"/>
        <end position="578"/>
    </location>
</feature>
<organism evidence="4 5">
    <name type="scientific">Brevibacillus ruminantium</name>
    <dbReference type="NCBI Taxonomy" id="2950604"/>
    <lineage>
        <taxon>Bacteria</taxon>
        <taxon>Bacillati</taxon>
        <taxon>Bacillota</taxon>
        <taxon>Bacilli</taxon>
        <taxon>Bacillales</taxon>
        <taxon>Paenibacillaceae</taxon>
        <taxon>Brevibacillus</taxon>
    </lineage>
</organism>
<dbReference type="Pfam" id="PF08239">
    <property type="entry name" value="SH3_3"/>
    <property type="match status" value="1"/>
</dbReference>
<dbReference type="EMBL" id="CP098755">
    <property type="protein sequence ID" value="USG65575.1"/>
    <property type="molecule type" value="Genomic_DNA"/>
</dbReference>
<dbReference type="RefSeq" id="WP_251872657.1">
    <property type="nucleotide sequence ID" value="NZ_CP098755.1"/>
</dbReference>
<dbReference type="Gene3D" id="2.30.30.40">
    <property type="entry name" value="SH3 Domains"/>
    <property type="match status" value="1"/>
</dbReference>
<reference evidence="4" key="1">
    <citation type="submission" date="2022-06" db="EMBL/GenBank/DDBJ databases">
        <title>Genome sequencing of Brevibacillus sp. BB3-R1.</title>
        <authorList>
            <person name="Heo J."/>
            <person name="Lee D."/>
            <person name="Won M."/>
            <person name="Han B.-H."/>
            <person name="Hong S.-B."/>
            <person name="Kwon S.-W."/>
        </authorList>
    </citation>
    <scope>NUCLEOTIDE SEQUENCE</scope>
    <source>
        <strain evidence="4">BB3-R1</strain>
    </source>
</reference>
<dbReference type="Proteomes" id="UP001056500">
    <property type="component" value="Chromosome"/>
</dbReference>
<keyword evidence="2" id="KW-1133">Transmembrane helix</keyword>
<keyword evidence="5" id="KW-1185">Reference proteome</keyword>
<keyword evidence="2" id="KW-0472">Membrane</keyword>
<gene>
    <name evidence="4" type="ORF">NDK47_26330</name>
</gene>